<organism evidence="5 6">
    <name type="scientific">Varroa destructor</name>
    <name type="common">Honeybee mite</name>
    <dbReference type="NCBI Taxonomy" id="109461"/>
    <lineage>
        <taxon>Eukaryota</taxon>
        <taxon>Metazoa</taxon>
        <taxon>Ecdysozoa</taxon>
        <taxon>Arthropoda</taxon>
        <taxon>Chelicerata</taxon>
        <taxon>Arachnida</taxon>
        <taxon>Acari</taxon>
        <taxon>Parasitiformes</taxon>
        <taxon>Mesostigmata</taxon>
        <taxon>Gamasina</taxon>
        <taxon>Dermanyssoidea</taxon>
        <taxon>Varroidae</taxon>
        <taxon>Varroa</taxon>
    </lineage>
</organism>
<dbReference type="GO" id="GO:0005581">
    <property type="term" value="C:collagen trimer"/>
    <property type="evidence" value="ECO:0007669"/>
    <property type="project" value="UniProtKB-KW"/>
</dbReference>
<evidence type="ECO:0000256" key="1">
    <source>
        <dbReference type="ARBA" id="ARBA00004613"/>
    </source>
</evidence>
<dbReference type="SUPFAM" id="SSF49842">
    <property type="entry name" value="TNF-like"/>
    <property type="match status" value="1"/>
</dbReference>
<dbReference type="InterPro" id="IPR001073">
    <property type="entry name" value="C1q_dom"/>
</dbReference>
<evidence type="ECO:0000313" key="6">
    <source>
        <dbReference type="Proteomes" id="UP000594260"/>
    </source>
</evidence>
<feature type="compositionally biased region" description="Polar residues" evidence="3">
    <location>
        <begin position="226"/>
        <end position="235"/>
    </location>
</feature>
<dbReference type="Gene3D" id="2.60.120.40">
    <property type="match status" value="1"/>
</dbReference>
<dbReference type="EnsemblMetazoa" id="XM_022805608">
    <property type="protein sequence ID" value="XP_022661343"/>
    <property type="gene ID" value="LOC111250399"/>
</dbReference>
<keyword evidence="6" id="KW-1185">Reference proteome</keyword>
<sequence length="235" mass="26049">MCKPFEGTSPGNPIRSRSTSRPGCFALGITSMGTKALARQVGFMMTRGRVDGTYINFEIVATNVHAELSREVGAFRCTEPGLYYFTFSAIAPRDSSLRVSLRKNRIPMVTLFASANSHTSVMGSMVLLLIKNDIVYPFVEDGQIYESVAKTRALTSFSGFRVNGVNRDEFNSVFRTDAEIIENEVGEPDPDDKIYSMFQSTINNDDSLNVYFDSSNGTEVHDHPTALTTTQRSIH</sequence>
<name>A0A7M7MA83_VARDE</name>
<feature type="domain" description="C1q" evidence="4">
    <location>
        <begin position="26"/>
        <end position="168"/>
    </location>
</feature>
<reference evidence="5" key="1">
    <citation type="submission" date="2021-01" db="UniProtKB">
        <authorList>
            <consortium name="EnsemblMetazoa"/>
        </authorList>
    </citation>
    <scope>IDENTIFICATION</scope>
</reference>
<dbReference type="PANTHER" id="PTHR15427">
    <property type="entry name" value="EMILIN ELASTIN MICROFIBRIL INTERFACE-LOCATED PROTEIN ELASTIN MICROFIBRIL INTERFACER"/>
    <property type="match status" value="1"/>
</dbReference>
<dbReference type="SMART" id="SM00110">
    <property type="entry name" value="C1Q"/>
    <property type="match status" value="1"/>
</dbReference>
<dbReference type="AlphaFoldDB" id="A0A7M7MA83"/>
<dbReference type="PANTHER" id="PTHR15427:SF33">
    <property type="entry name" value="COLLAGEN IV NC1 DOMAIN-CONTAINING PROTEIN"/>
    <property type="match status" value="1"/>
</dbReference>
<dbReference type="PROSITE" id="PS50871">
    <property type="entry name" value="C1Q"/>
    <property type="match status" value="1"/>
</dbReference>
<evidence type="ECO:0000256" key="3">
    <source>
        <dbReference type="SAM" id="MobiDB-lite"/>
    </source>
</evidence>
<dbReference type="InterPro" id="IPR050392">
    <property type="entry name" value="Collagen/C1q_domain"/>
</dbReference>
<dbReference type="KEGG" id="vde:111250399"/>
<dbReference type="PRINTS" id="PR00007">
    <property type="entry name" value="COMPLEMNTC1Q"/>
</dbReference>
<evidence type="ECO:0000313" key="5">
    <source>
        <dbReference type="EnsemblMetazoa" id="XP_022661343"/>
    </source>
</evidence>
<keyword evidence="2" id="KW-0964">Secreted</keyword>
<feature type="region of interest" description="Disordered" evidence="3">
    <location>
        <begin position="215"/>
        <end position="235"/>
    </location>
</feature>
<dbReference type="InParanoid" id="A0A7M7MA83"/>
<comment type="subcellular location">
    <subcellularLocation>
        <location evidence="1">Secreted</location>
    </subcellularLocation>
</comment>
<accession>A0A7M7MA83</accession>
<proteinExistence type="predicted"/>
<protein>
    <recommendedName>
        <fullName evidence="4">C1q domain-containing protein</fullName>
    </recommendedName>
</protein>
<evidence type="ECO:0000259" key="4">
    <source>
        <dbReference type="PROSITE" id="PS50871"/>
    </source>
</evidence>
<dbReference type="InterPro" id="IPR008983">
    <property type="entry name" value="Tumour_necrosis_fac-like_dom"/>
</dbReference>
<dbReference type="GeneID" id="111250399"/>
<evidence type="ECO:0000256" key="2">
    <source>
        <dbReference type="ARBA" id="ARBA00022525"/>
    </source>
</evidence>
<dbReference type="Pfam" id="PF00386">
    <property type="entry name" value="C1q"/>
    <property type="match status" value="1"/>
</dbReference>
<dbReference type="RefSeq" id="XP_022661343.1">
    <property type="nucleotide sequence ID" value="XM_022805608.1"/>
</dbReference>
<dbReference type="Proteomes" id="UP000594260">
    <property type="component" value="Unplaced"/>
</dbReference>